<gene>
    <name evidence="8" type="ORF">DFP79_1758</name>
</gene>
<evidence type="ECO:0000259" key="6">
    <source>
        <dbReference type="PROSITE" id="PS50111"/>
    </source>
</evidence>
<evidence type="ECO:0000313" key="9">
    <source>
        <dbReference type="Proteomes" id="UP000294656"/>
    </source>
</evidence>
<evidence type="ECO:0000256" key="5">
    <source>
        <dbReference type="SAM" id="Phobius"/>
    </source>
</evidence>
<evidence type="ECO:0000313" key="8">
    <source>
        <dbReference type="EMBL" id="TDO98125.1"/>
    </source>
</evidence>
<feature type="transmembrane region" description="Helical" evidence="5">
    <location>
        <begin position="14"/>
        <end position="37"/>
    </location>
</feature>
<dbReference type="PANTHER" id="PTHR32089:SF112">
    <property type="entry name" value="LYSOZYME-LIKE PROTEIN-RELATED"/>
    <property type="match status" value="1"/>
</dbReference>
<dbReference type="CDD" id="cd11386">
    <property type="entry name" value="MCP_signal"/>
    <property type="match status" value="1"/>
</dbReference>
<dbReference type="Gene3D" id="3.30.450.20">
    <property type="entry name" value="PAS domain"/>
    <property type="match status" value="1"/>
</dbReference>
<dbReference type="PRINTS" id="PR00260">
    <property type="entry name" value="CHEMTRNSDUCR"/>
</dbReference>
<dbReference type="EMBL" id="SNXC01000011">
    <property type="protein sequence ID" value="TDO98125.1"/>
    <property type="molecule type" value="Genomic_DNA"/>
</dbReference>
<dbReference type="PROSITE" id="PS50885">
    <property type="entry name" value="HAMP"/>
    <property type="match status" value="1"/>
</dbReference>
<feature type="domain" description="Methyl-accepting transducer" evidence="6">
    <location>
        <begin position="384"/>
        <end position="620"/>
    </location>
</feature>
<comment type="similarity">
    <text evidence="3">Belongs to the methyl-accepting chemotaxis (MCP) protein family.</text>
</comment>
<keyword evidence="2 4" id="KW-0807">Transducer</keyword>
<dbReference type="GO" id="GO:0006935">
    <property type="term" value="P:chemotaxis"/>
    <property type="evidence" value="ECO:0007669"/>
    <property type="project" value="InterPro"/>
</dbReference>
<dbReference type="PROSITE" id="PS50111">
    <property type="entry name" value="CHEMOTAXIS_TRANSDUC_2"/>
    <property type="match status" value="1"/>
</dbReference>
<organism evidence="8 9">
    <name type="scientific">Marinomonas balearica</name>
    <dbReference type="NCBI Taxonomy" id="491947"/>
    <lineage>
        <taxon>Bacteria</taxon>
        <taxon>Pseudomonadati</taxon>
        <taxon>Pseudomonadota</taxon>
        <taxon>Gammaproteobacteria</taxon>
        <taxon>Oceanospirillales</taxon>
        <taxon>Oceanospirillaceae</taxon>
        <taxon>Marinomonas</taxon>
    </lineage>
</organism>
<dbReference type="Gene3D" id="1.10.287.950">
    <property type="entry name" value="Methyl-accepting chemotaxis protein"/>
    <property type="match status" value="1"/>
</dbReference>
<evidence type="ECO:0000256" key="3">
    <source>
        <dbReference type="ARBA" id="ARBA00029447"/>
    </source>
</evidence>
<feature type="transmembrane region" description="Helical" evidence="5">
    <location>
        <begin position="299"/>
        <end position="321"/>
    </location>
</feature>
<evidence type="ECO:0000256" key="2">
    <source>
        <dbReference type="ARBA" id="ARBA00023224"/>
    </source>
</evidence>
<dbReference type="InterPro" id="IPR033462">
    <property type="entry name" value="Cache_3-Cache_2"/>
</dbReference>
<dbReference type="InterPro" id="IPR004089">
    <property type="entry name" value="MCPsignal_dom"/>
</dbReference>
<dbReference type="GO" id="GO:0007165">
    <property type="term" value="P:signal transduction"/>
    <property type="evidence" value="ECO:0007669"/>
    <property type="project" value="UniProtKB-KW"/>
</dbReference>
<evidence type="ECO:0000256" key="1">
    <source>
        <dbReference type="ARBA" id="ARBA00004370"/>
    </source>
</evidence>
<proteinExistence type="inferred from homology"/>
<dbReference type="GO" id="GO:0004888">
    <property type="term" value="F:transmembrane signaling receptor activity"/>
    <property type="evidence" value="ECO:0007669"/>
    <property type="project" value="InterPro"/>
</dbReference>
<dbReference type="RefSeq" id="WP_133503558.1">
    <property type="nucleotide sequence ID" value="NZ_SNXC01000011.1"/>
</dbReference>
<dbReference type="Pfam" id="PF00672">
    <property type="entry name" value="HAMP"/>
    <property type="match status" value="1"/>
</dbReference>
<keyword evidence="5" id="KW-0812">Transmembrane</keyword>
<dbReference type="CDD" id="cd12912">
    <property type="entry name" value="PDC2_MCP_like"/>
    <property type="match status" value="1"/>
</dbReference>
<comment type="caution">
    <text evidence="8">The sequence shown here is derived from an EMBL/GenBank/DDBJ whole genome shotgun (WGS) entry which is preliminary data.</text>
</comment>
<dbReference type="FunFam" id="1.10.287.950:FF:000001">
    <property type="entry name" value="Methyl-accepting chemotaxis sensory transducer"/>
    <property type="match status" value="1"/>
</dbReference>
<dbReference type="Pfam" id="PF00015">
    <property type="entry name" value="MCPsignal"/>
    <property type="match status" value="1"/>
</dbReference>
<dbReference type="GO" id="GO:0016020">
    <property type="term" value="C:membrane"/>
    <property type="evidence" value="ECO:0007669"/>
    <property type="project" value="UniProtKB-SubCell"/>
</dbReference>
<feature type="domain" description="HAMP" evidence="7">
    <location>
        <begin position="323"/>
        <end position="379"/>
    </location>
</feature>
<protein>
    <submittedName>
        <fullName evidence="8">Methyl-accepting chemotaxis sensory transducer with Cache sensor</fullName>
    </submittedName>
</protein>
<keyword evidence="9" id="KW-1185">Reference proteome</keyword>
<reference evidence="8 9" key="1">
    <citation type="submission" date="2019-03" db="EMBL/GenBank/DDBJ databases">
        <title>Genomic Encyclopedia of Type Strains, Phase III (KMG-III): the genomes of soil and plant-associated and newly described type strains.</title>
        <authorList>
            <person name="Whitman W."/>
        </authorList>
    </citation>
    <scope>NUCLEOTIDE SEQUENCE [LARGE SCALE GENOMIC DNA]</scope>
    <source>
        <strain evidence="8 9">CECT 7378</strain>
    </source>
</reference>
<evidence type="ECO:0000256" key="4">
    <source>
        <dbReference type="PROSITE-ProRule" id="PRU00284"/>
    </source>
</evidence>
<dbReference type="AlphaFoldDB" id="A0A4R6MAL8"/>
<dbReference type="PANTHER" id="PTHR32089">
    <property type="entry name" value="METHYL-ACCEPTING CHEMOTAXIS PROTEIN MCPB"/>
    <property type="match status" value="1"/>
</dbReference>
<dbReference type="InterPro" id="IPR004090">
    <property type="entry name" value="Chemotax_Me-accpt_rcpt"/>
</dbReference>
<dbReference type="InterPro" id="IPR003660">
    <property type="entry name" value="HAMP_dom"/>
</dbReference>
<dbReference type="OrthoDB" id="9781845at2"/>
<dbReference type="Pfam" id="PF17201">
    <property type="entry name" value="Cache_3-Cache_2"/>
    <property type="match status" value="1"/>
</dbReference>
<accession>A0A4R6MAL8</accession>
<comment type="subcellular location">
    <subcellularLocation>
        <location evidence="1">Membrane</location>
    </subcellularLocation>
</comment>
<keyword evidence="5" id="KW-0472">Membrane</keyword>
<dbReference type="SMART" id="SM00283">
    <property type="entry name" value="MA"/>
    <property type="match status" value="1"/>
</dbReference>
<dbReference type="Proteomes" id="UP000294656">
    <property type="component" value="Unassembled WGS sequence"/>
</dbReference>
<sequence>MLSFFRNAPLPRQLGIGIMISVVASFFVLILLIGRLFDYEVKEIVTPHQQAEVSLIAKKLESDWNSLSGGISRSVHSLVKNVQFALDQEGQGNNKRASNTAVANALNNYANSTAQHVFLYEQKGSSSTLLSSAGHSVTIPLHTVSSLLSKTNGQLKQVKINNQDYVAYSTPVQGSYNLKLLSILPSSVVINRINKELSKLKFGKNGYVYVTDAESRNGYLVFHPTLTGTSLYDISADAPAIFEKLYQADAGVLYYTLKIAGKDTNAKESKAIFQHVDGWNWVVAIKTYSSEYNEQLNSILLLVAAIGAGIAVVLAIALSLFTKRSLRSLKEVSKGVSIIGEGDLTYQFSKAVPQNSQNEIHCLQADIEKMRDGLIELVNKVSTSGKQLSYSADVITNANRELTNSANQSNNACYEVASAIQQITASIEEVAQSSQEVSAEINTVNATTSSGVDSIRDVEQSVSLLSNSFELAEQTILEVEGSSESIGNVVKVINDIAEQTNLLALNAAIEAARAGEQGRGFAVVADEVRVLAQRTQKSTEEIQTVVDKLQTGSRTAVTTMKEGRAQVETSVHKATEATTTVGDILSSVNTVEHNIENVAAATEEQSATSVQIKGNTEQLQEMAQATLSHAQSSQDASNEIFNLTNELEGDINKFKLP</sequence>
<keyword evidence="5" id="KW-1133">Transmembrane helix</keyword>
<evidence type="ECO:0000259" key="7">
    <source>
        <dbReference type="PROSITE" id="PS50885"/>
    </source>
</evidence>
<dbReference type="SUPFAM" id="SSF58104">
    <property type="entry name" value="Methyl-accepting chemotaxis protein (MCP) signaling domain"/>
    <property type="match status" value="1"/>
</dbReference>
<name>A0A4R6MAL8_9GAMM</name>